<gene>
    <name evidence="1" type="ORF">MRB53_034942</name>
</gene>
<organism evidence="1 2">
    <name type="scientific">Persea americana</name>
    <name type="common">Avocado</name>
    <dbReference type="NCBI Taxonomy" id="3435"/>
    <lineage>
        <taxon>Eukaryota</taxon>
        <taxon>Viridiplantae</taxon>
        <taxon>Streptophyta</taxon>
        <taxon>Embryophyta</taxon>
        <taxon>Tracheophyta</taxon>
        <taxon>Spermatophyta</taxon>
        <taxon>Magnoliopsida</taxon>
        <taxon>Magnoliidae</taxon>
        <taxon>Laurales</taxon>
        <taxon>Lauraceae</taxon>
        <taxon>Persea</taxon>
    </lineage>
</organism>
<sequence length="103" mass="11547">MATVVNIVVGSLAWVEDDMAWIDEKVVHVSGEEIKIICTNEKLECDSQGRCCQIDCNEVDMNEATFIGEVIFILLRGGCQCIRSNPNRELVRPQEGRSVNFSK</sequence>
<accession>A0ACC2K3B6</accession>
<evidence type="ECO:0000313" key="1">
    <source>
        <dbReference type="EMBL" id="KAJ8615570.1"/>
    </source>
</evidence>
<name>A0ACC2K3B6_PERAE</name>
<reference evidence="1 2" key="1">
    <citation type="journal article" date="2022" name="Hortic Res">
        <title>A haplotype resolved chromosomal level avocado genome allows analysis of novel avocado genes.</title>
        <authorList>
            <person name="Nath O."/>
            <person name="Fletcher S.J."/>
            <person name="Hayward A."/>
            <person name="Shaw L.M."/>
            <person name="Masouleh A.K."/>
            <person name="Furtado A."/>
            <person name="Henry R.J."/>
            <person name="Mitter N."/>
        </authorList>
    </citation>
    <scope>NUCLEOTIDE SEQUENCE [LARGE SCALE GENOMIC DNA]</scope>
    <source>
        <strain evidence="2">cv. Hass</strain>
    </source>
</reference>
<keyword evidence="2" id="KW-1185">Reference proteome</keyword>
<dbReference type="Proteomes" id="UP001234297">
    <property type="component" value="Chromosome 12"/>
</dbReference>
<dbReference type="EMBL" id="CM056820">
    <property type="protein sequence ID" value="KAJ8615570.1"/>
    <property type="molecule type" value="Genomic_DNA"/>
</dbReference>
<evidence type="ECO:0000313" key="2">
    <source>
        <dbReference type="Proteomes" id="UP001234297"/>
    </source>
</evidence>
<comment type="caution">
    <text evidence="1">The sequence shown here is derived from an EMBL/GenBank/DDBJ whole genome shotgun (WGS) entry which is preliminary data.</text>
</comment>
<protein>
    <submittedName>
        <fullName evidence="1">Uncharacterized protein</fullName>
    </submittedName>
</protein>
<proteinExistence type="predicted"/>